<feature type="region of interest" description="Disordered" evidence="1">
    <location>
        <begin position="39"/>
        <end position="89"/>
    </location>
</feature>
<organism evidence="2 3">
    <name type="scientific">Amycolatopsis vancoresmycina DSM 44592</name>
    <dbReference type="NCBI Taxonomy" id="1292037"/>
    <lineage>
        <taxon>Bacteria</taxon>
        <taxon>Bacillati</taxon>
        <taxon>Actinomycetota</taxon>
        <taxon>Actinomycetes</taxon>
        <taxon>Pseudonocardiales</taxon>
        <taxon>Pseudonocardiaceae</taxon>
        <taxon>Amycolatopsis</taxon>
    </lineage>
</organism>
<accession>R1GAC4</accession>
<protein>
    <submittedName>
        <fullName evidence="2">Uncharacterized protein</fullName>
    </submittedName>
</protein>
<evidence type="ECO:0000313" key="3">
    <source>
        <dbReference type="Proteomes" id="UP000014139"/>
    </source>
</evidence>
<dbReference type="eggNOG" id="ENOG502ZDG3">
    <property type="taxonomic scope" value="Bacteria"/>
</dbReference>
<dbReference type="Proteomes" id="UP000014139">
    <property type="component" value="Unassembled WGS sequence"/>
</dbReference>
<dbReference type="PATRIC" id="fig|1292037.4.peg.2276"/>
<evidence type="ECO:0000256" key="1">
    <source>
        <dbReference type="SAM" id="MobiDB-lite"/>
    </source>
</evidence>
<name>R1GAC4_9PSEU</name>
<dbReference type="OrthoDB" id="5196858at2"/>
<dbReference type="EMBL" id="AOUO01000151">
    <property type="protein sequence ID" value="EOD68327.1"/>
    <property type="molecule type" value="Genomic_DNA"/>
</dbReference>
<sequence length="171" mass="17829">MSEEEHGPRLAEEIRLLAELVADKAAPWLEGVLAAGHGSAFPGGGAPGSGRSTGDYSFFSGGPGGGAPGSGRSPGDHSPDEAKPDGSACGWCPLCAIVAVVRGERPELVARLAEQLAQLVALLRAVLADRWEPEEGVHMPGFKPAPRPAADATVPTRVQHIAVRRRDEWES</sequence>
<dbReference type="AlphaFoldDB" id="R1GAC4"/>
<comment type="caution">
    <text evidence="2">The sequence shown here is derived from an EMBL/GenBank/DDBJ whole genome shotgun (WGS) entry which is preliminary data.</text>
</comment>
<proteinExistence type="predicted"/>
<reference evidence="2 3" key="1">
    <citation type="submission" date="2013-02" db="EMBL/GenBank/DDBJ databases">
        <title>Draft genome sequence of Amycolatopsis vancoresmycina strain DSM 44592T.</title>
        <authorList>
            <person name="Kumar S."/>
            <person name="Kaur N."/>
            <person name="Kaur C."/>
            <person name="Raghava G.P.S."/>
            <person name="Mayilraj S."/>
        </authorList>
    </citation>
    <scope>NUCLEOTIDE SEQUENCE [LARGE SCALE GENOMIC DNA]</scope>
    <source>
        <strain evidence="2 3">DSM 44592</strain>
    </source>
</reference>
<feature type="compositionally biased region" description="Basic and acidic residues" evidence="1">
    <location>
        <begin position="74"/>
        <end position="84"/>
    </location>
</feature>
<gene>
    <name evidence="2" type="ORF">H480_11887</name>
</gene>
<evidence type="ECO:0000313" key="2">
    <source>
        <dbReference type="EMBL" id="EOD68327.1"/>
    </source>
</evidence>
<dbReference type="RefSeq" id="WP_003074373.1">
    <property type="nucleotide sequence ID" value="NZ_AOUO01000151.1"/>
</dbReference>
<keyword evidence="3" id="KW-1185">Reference proteome</keyword>